<dbReference type="RefSeq" id="WP_131850066.1">
    <property type="nucleotide sequence ID" value="NZ_SLXV01000081.1"/>
</dbReference>
<evidence type="ECO:0000313" key="2">
    <source>
        <dbReference type="Proteomes" id="UP000294746"/>
    </source>
</evidence>
<name>A0A4R2RAA0_9BACL</name>
<keyword evidence="2" id="KW-1185">Reference proteome</keyword>
<accession>A0A4R2RAA0</accession>
<sequence>MNSLTIKEISSFLSTRINFPKKSPKDSPPHKKWDASARASIVILWGLLVYPQLDKDLQQRRQKPTITIAELQRLFFEYLGSKEQCMQVLLLLKNHDYIRMNEEQAISAGTELYKAVDALKMYRLFRDSILSRSFYKQNQ</sequence>
<dbReference type="EMBL" id="SLXV01000081">
    <property type="protein sequence ID" value="TCP60200.1"/>
    <property type="molecule type" value="Genomic_DNA"/>
</dbReference>
<organism evidence="1 2">
    <name type="scientific">Baia soyae</name>
    <dbReference type="NCBI Taxonomy" id="1544746"/>
    <lineage>
        <taxon>Bacteria</taxon>
        <taxon>Bacillati</taxon>
        <taxon>Bacillota</taxon>
        <taxon>Bacilli</taxon>
        <taxon>Bacillales</taxon>
        <taxon>Thermoactinomycetaceae</taxon>
        <taxon>Baia</taxon>
    </lineage>
</organism>
<reference evidence="1 2" key="1">
    <citation type="submission" date="2019-03" db="EMBL/GenBank/DDBJ databases">
        <title>Genomic Encyclopedia of Type Strains, Phase IV (KMG-IV): sequencing the most valuable type-strain genomes for metagenomic binning, comparative biology and taxonomic classification.</title>
        <authorList>
            <person name="Goeker M."/>
        </authorList>
    </citation>
    <scope>NUCLEOTIDE SEQUENCE [LARGE SCALE GENOMIC DNA]</scope>
    <source>
        <strain evidence="1 2">DSM 46831</strain>
    </source>
</reference>
<comment type="caution">
    <text evidence="1">The sequence shown here is derived from an EMBL/GenBank/DDBJ whole genome shotgun (WGS) entry which is preliminary data.</text>
</comment>
<evidence type="ECO:0000313" key="1">
    <source>
        <dbReference type="EMBL" id="TCP60200.1"/>
    </source>
</evidence>
<proteinExistence type="predicted"/>
<dbReference type="AlphaFoldDB" id="A0A4R2RAA0"/>
<protein>
    <submittedName>
        <fullName evidence="1">Uncharacterized protein</fullName>
    </submittedName>
</protein>
<gene>
    <name evidence="1" type="ORF">EDD57_1813</name>
</gene>
<dbReference type="Proteomes" id="UP000294746">
    <property type="component" value="Unassembled WGS sequence"/>
</dbReference>
<dbReference type="OrthoDB" id="2990354at2"/>